<evidence type="ECO:0000259" key="2">
    <source>
        <dbReference type="Pfam" id="PF13005"/>
    </source>
</evidence>
<sequence>MTRTCPRITETITYKRRKQVGRKQDILDSLPGEEVHYQLDDLTCPDCQHELKEIGSFCARQELLYIPAQVKRIDHIQHSYKCQHCSDKAPADKIIKAPVPKAPLTNSPGSASLIADTIYQKYVLKVPAYRQEKDLRRMGLPLDHKTVSNWHIKVCEYYLSSLYELLRKEPLKLDVIHADETPYRVLDSERAKDYIWTFLSGKHAEKPIVLHHHGSRKGAEAWDFLTGFSGYLHCD</sequence>
<dbReference type="Pfam" id="PF03050">
    <property type="entry name" value="DDE_Tnp_IS66"/>
    <property type="match status" value="1"/>
</dbReference>
<feature type="domain" description="Transposase IS66 zinc-finger binding" evidence="2">
    <location>
        <begin position="43"/>
        <end position="85"/>
    </location>
</feature>
<comment type="caution">
    <text evidence="3">The sequence shown here is derived from an EMBL/GenBank/DDBJ whole genome shotgun (WGS) entry which is preliminary data.</text>
</comment>
<dbReference type="AlphaFoldDB" id="A0A0R1U1P4"/>
<dbReference type="PANTHER" id="PTHR33678">
    <property type="entry name" value="BLL1576 PROTEIN"/>
    <property type="match status" value="1"/>
</dbReference>
<reference evidence="3 4" key="1">
    <citation type="journal article" date="2015" name="Genome Announc.">
        <title>Expanding the biotechnology potential of lactobacilli through comparative genomics of 213 strains and associated genera.</title>
        <authorList>
            <person name="Sun Z."/>
            <person name="Harris H.M."/>
            <person name="McCann A."/>
            <person name="Guo C."/>
            <person name="Argimon S."/>
            <person name="Zhang W."/>
            <person name="Yang X."/>
            <person name="Jeffery I.B."/>
            <person name="Cooney J.C."/>
            <person name="Kagawa T.F."/>
            <person name="Liu W."/>
            <person name="Song Y."/>
            <person name="Salvetti E."/>
            <person name="Wrobel A."/>
            <person name="Rasinkangas P."/>
            <person name="Parkhill J."/>
            <person name="Rea M.C."/>
            <person name="O'Sullivan O."/>
            <person name="Ritari J."/>
            <person name="Douillard F.P."/>
            <person name="Paul Ross R."/>
            <person name="Yang R."/>
            <person name="Briner A.E."/>
            <person name="Felis G.E."/>
            <person name="de Vos W.M."/>
            <person name="Barrangou R."/>
            <person name="Klaenhammer T.R."/>
            <person name="Caufield P.W."/>
            <person name="Cui Y."/>
            <person name="Zhang H."/>
            <person name="O'Toole P.W."/>
        </authorList>
    </citation>
    <scope>NUCLEOTIDE SEQUENCE [LARGE SCALE GENOMIC DNA]</scope>
    <source>
        <strain evidence="3 4">DSM 15833</strain>
    </source>
</reference>
<dbReference type="InterPro" id="IPR052344">
    <property type="entry name" value="Transposase-related"/>
</dbReference>
<dbReference type="PANTHER" id="PTHR33678:SF2">
    <property type="match status" value="1"/>
</dbReference>
<dbReference type="STRING" id="1423740.FC36_GL000710"/>
<dbReference type="EMBL" id="AZFH01000001">
    <property type="protein sequence ID" value="KRL85338.1"/>
    <property type="molecule type" value="Genomic_DNA"/>
</dbReference>
<protein>
    <submittedName>
        <fullName evidence="3">Transposase</fullName>
    </submittedName>
</protein>
<dbReference type="OrthoDB" id="9760067at2"/>
<evidence type="ECO:0000313" key="3">
    <source>
        <dbReference type="EMBL" id="KRL85338.1"/>
    </source>
</evidence>
<feature type="domain" description="Transposase IS66 central" evidence="1">
    <location>
        <begin position="110"/>
        <end position="235"/>
    </location>
</feature>
<dbReference type="Pfam" id="PF13005">
    <property type="entry name" value="zf-IS66"/>
    <property type="match status" value="1"/>
</dbReference>
<accession>A0A0R1U1P4</accession>
<evidence type="ECO:0000313" key="4">
    <source>
        <dbReference type="Proteomes" id="UP000051048"/>
    </source>
</evidence>
<proteinExistence type="predicted"/>
<dbReference type="Proteomes" id="UP000051048">
    <property type="component" value="Unassembled WGS sequence"/>
</dbReference>
<dbReference type="InterPro" id="IPR004291">
    <property type="entry name" value="Transposase_IS66_central"/>
</dbReference>
<dbReference type="InterPro" id="IPR024474">
    <property type="entry name" value="Znf_dom_IS66"/>
</dbReference>
<organism evidence="3 4">
    <name type="scientific">Ligilactobacillus equi DSM 15833 = JCM 10991</name>
    <dbReference type="NCBI Taxonomy" id="1423740"/>
    <lineage>
        <taxon>Bacteria</taxon>
        <taxon>Bacillati</taxon>
        <taxon>Bacillota</taxon>
        <taxon>Bacilli</taxon>
        <taxon>Lactobacillales</taxon>
        <taxon>Lactobacillaceae</taxon>
        <taxon>Ligilactobacillus</taxon>
    </lineage>
</organism>
<gene>
    <name evidence="3" type="ORF">FC36_GL000710</name>
</gene>
<name>A0A0R1U1P4_9LACO</name>
<dbReference type="PATRIC" id="fig|1423740.3.peg.757"/>
<evidence type="ECO:0000259" key="1">
    <source>
        <dbReference type="Pfam" id="PF03050"/>
    </source>
</evidence>